<comment type="caution">
    <text evidence="1">The sequence shown here is derived from an EMBL/GenBank/DDBJ whole genome shotgun (WGS) entry which is preliminary data.</text>
</comment>
<dbReference type="EMBL" id="AJIL01000126">
    <property type="protein sequence ID" value="KNE94015.1"/>
    <property type="molecule type" value="Genomic_DNA"/>
</dbReference>
<accession>A0A0L0V401</accession>
<reference evidence="2" key="1">
    <citation type="submission" date="2014-03" db="EMBL/GenBank/DDBJ databases">
        <title>The Genome Sequence of Puccinia striiformis f. sp. tritici PST-78.</title>
        <authorList>
            <consortium name="The Broad Institute Genome Sequencing Platform"/>
            <person name="Cuomo C."/>
            <person name="Hulbert S."/>
            <person name="Chen X."/>
            <person name="Walker B."/>
            <person name="Young S.K."/>
            <person name="Zeng Q."/>
            <person name="Gargeya S."/>
            <person name="Fitzgerald M."/>
            <person name="Haas B."/>
            <person name="Abouelleil A."/>
            <person name="Alvarado L."/>
            <person name="Arachchi H.M."/>
            <person name="Berlin A.M."/>
            <person name="Chapman S.B."/>
            <person name="Goldberg J."/>
            <person name="Griggs A."/>
            <person name="Gujja S."/>
            <person name="Hansen M."/>
            <person name="Howarth C."/>
            <person name="Imamovic A."/>
            <person name="Larimer J."/>
            <person name="McCowan C."/>
            <person name="Montmayeur A."/>
            <person name="Murphy C."/>
            <person name="Neiman D."/>
            <person name="Pearson M."/>
            <person name="Priest M."/>
            <person name="Roberts A."/>
            <person name="Saif S."/>
            <person name="Shea T."/>
            <person name="Sisk P."/>
            <person name="Sykes S."/>
            <person name="Wortman J."/>
            <person name="Nusbaum C."/>
            <person name="Birren B."/>
        </authorList>
    </citation>
    <scope>NUCLEOTIDE SEQUENCE [LARGE SCALE GENOMIC DNA]</scope>
    <source>
        <strain evidence="2">race PST-78</strain>
    </source>
</reference>
<evidence type="ECO:0000313" key="2">
    <source>
        <dbReference type="Proteomes" id="UP000054564"/>
    </source>
</evidence>
<evidence type="ECO:0000313" key="1">
    <source>
        <dbReference type="EMBL" id="KNE94015.1"/>
    </source>
</evidence>
<proteinExistence type="predicted"/>
<keyword evidence="2" id="KW-1185">Reference proteome</keyword>
<organism evidence="1 2">
    <name type="scientific">Puccinia striiformis f. sp. tritici PST-78</name>
    <dbReference type="NCBI Taxonomy" id="1165861"/>
    <lineage>
        <taxon>Eukaryota</taxon>
        <taxon>Fungi</taxon>
        <taxon>Dikarya</taxon>
        <taxon>Basidiomycota</taxon>
        <taxon>Pucciniomycotina</taxon>
        <taxon>Pucciniomycetes</taxon>
        <taxon>Pucciniales</taxon>
        <taxon>Pucciniaceae</taxon>
        <taxon>Puccinia</taxon>
    </lineage>
</organism>
<dbReference type="AlphaFoldDB" id="A0A0L0V401"/>
<dbReference type="OrthoDB" id="10545868at2759"/>
<sequence length="191" mass="21787">MVVRVNTTLVRRWCWLTGPRCRSLHFPDAPNSKEVVWRIILWSALQDATSDTDQLKALLYQCPRLLQISGTHPFFNKNYLKMDVLSKAIDRKLGSDIRSRSWFSLNLLMCGTSTSSQPDPKSDFARQNEISLKRLLQTTRDATLLLQTFFIQSTTGSAENVHQLIGLLVTGRVFLVTIKSIKAVIFHDGHR</sequence>
<protein>
    <submittedName>
        <fullName evidence="1">Uncharacterized protein</fullName>
    </submittedName>
</protein>
<name>A0A0L0V401_9BASI</name>
<dbReference type="Proteomes" id="UP000054564">
    <property type="component" value="Unassembled WGS sequence"/>
</dbReference>
<gene>
    <name evidence="1" type="ORF">PSTG_12683</name>
</gene>